<feature type="transmembrane region" description="Helical" evidence="1">
    <location>
        <begin position="114"/>
        <end position="136"/>
    </location>
</feature>
<keyword evidence="1" id="KW-1133">Transmembrane helix</keyword>
<dbReference type="EMBL" id="CP042306">
    <property type="protein sequence ID" value="QDZ08778.1"/>
    <property type="molecule type" value="Genomic_DNA"/>
</dbReference>
<protein>
    <submittedName>
        <fullName evidence="2">Uncharacterized protein</fullName>
    </submittedName>
</protein>
<evidence type="ECO:0000256" key="1">
    <source>
        <dbReference type="SAM" id="Phobius"/>
    </source>
</evidence>
<name>A0A5B8LKL3_9SPHN</name>
<organism evidence="2 3">
    <name type="scientific">Sphingomonas panacisoli</name>
    <dbReference type="NCBI Taxonomy" id="1813879"/>
    <lineage>
        <taxon>Bacteria</taxon>
        <taxon>Pseudomonadati</taxon>
        <taxon>Pseudomonadota</taxon>
        <taxon>Alphaproteobacteria</taxon>
        <taxon>Sphingomonadales</taxon>
        <taxon>Sphingomonadaceae</taxon>
        <taxon>Sphingomonas</taxon>
    </lineage>
</organism>
<evidence type="ECO:0000313" key="3">
    <source>
        <dbReference type="Proteomes" id="UP000315673"/>
    </source>
</evidence>
<feature type="transmembrane region" description="Helical" evidence="1">
    <location>
        <begin position="61"/>
        <end position="78"/>
    </location>
</feature>
<dbReference type="KEGG" id="spai:FPZ24_15965"/>
<proteinExistence type="predicted"/>
<feature type="transmembrane region" description="Helical" evidence="1">
    <location>
        <begin position="90"/>
        <end position="108"/>
    </location>
</feature>
<reference evidence="2 3" key="1">
    <citation type="submission" date="2019-07" db="EMBL/GenBank/DDBJ databases">
        <title>Full genome sequence of Sphingomonas sp. 4R-6-7(HKS19).</title>
        <authorList>
            <person name="Im W.-T."/>
        </authorList>
    </citation>
    <scope>NUCLEOTIDE SEQUENCE [LARGE SCALE GENOMIC DNA]</scope>
    <source>
        <strain evidence="2 3">HKS19</strain>
    </source>
</reference>
<dbReference type="Proteomes" id="UP000315673">
    <property type="component" value="Chromosome"/>
</dbReference>
<dbReference type="AlphaFoldDB" id="A0A5B8LKL3"/>
<keyword evidence="1" id="KW-0472">Membrane</keyword>
<keyword evidence="3" id="KW-1185">Reference proteome</keyword>
<feature type="transmembrane region" description="Helical" evidence="1">
    <location>
        <begin position="38"/>
        <end position="55"/>
    </location>
</feature>
<evidence type="ECO:0000313" key="2">
    <source>
        <dbReference type="EMBL" id="QDZ08778.1"/>
    </source>
</evidence>
<gene>
    <name evidence="2" type="ORF">FPZ24_15965</name>
</gene>
<keyword evidence="1" id="KW-0812">Transmembrane</keyword>
<dbReference type="OrthoDB" id="9811032at2"/>
<accession>A0A5B8LKL3</accession>
<sequence>MSFLILEMFPFLLIPVLIYNLFAAFVGGTVPGTEIPRMLAGVNGAAITVTMISGVRFSLSWGDLLLTFSIIFLFVEVIKSTRTYSPTIINHMASMVLFIFCLIEFLLFPSFGTSAFFLLTMMVLVDALAGMIVTIVSARRDFGIEQA</sequence>
<feature type="transmembrane region" description="Helical" evidence="1">
    <location>
        <begin position="6"/>
        <end position="26"/>
    </location>
</feature>